<dbReference type="InterPro" id="IPR011050">
    <property type="entry name" value="Pectin_lyase_fold/virulence"/>
</dbReference>
<accession>A0A0A2GSB1</accession>
<dbReference type="SUPFAM" id="SSF51126">
    <property type="entry name" value="Pectin lyase-like"/>
    <property type="match status" value="1"/>
</dbReference>
<dbReference type="PROSITE" id="PS51257">
    <property type="entry name" value="PROKAR_LIPOPROTEIN"/>
    <property type="match status" value="1"/>
</dbReference>
<proteinExistence type="predicted"/>
<keyword evidence="2" id="KW-1185">Reference proteome</keyword>
<evidence type="ECO:0000313" key="2">
    <source>
        <dbReference type="Proteomes" id="UP000030140"/>
    </source>
</evidence>
<comment type="caution">
    <text evidence="1">The sequence shown here is derived from an EMBL/GenBank/DDBJ whole genome shotgun (WGS) entry which is preliminary data.</text>
</comment>
<sequence length="517" mass="56384">MRSLYFLIALAGIITVSSCRNDFETTPSTGNLEFSRDTIFLDTVFTNIGSSTYNLKVYNRSDEAISIPSVRLGRGQDSDYRLNVDGVAGKEFEEVEILANDSIFVFVETTLDINEVGNASNEFLYTDVIEFNSVGATQNVELVTLVKDAIFLFPERDGATGMVETLTVNNVETTLEGRYLMDDELTFTNDKPYVIYGYMAVGDPDGSTAKTLTIEAGARVHFHADSGLLIADNATLAINGALSADPIALENEVIFESDRLEPAFSNVPGQWGTILLTDGSVNNTINYATIKNATVGILNEAAPTASGPSLTLTNTQIYNASAVGLLNRFTSVDASNTVINNCGQFSMLVQLGGIYNFTHCTFTNYWTQSFRDTPAVFLDNTLQTQETLLVGDLAQANFTNCIVYGNQGEEIGFNQDTDANFNFKFTNSQIRFDDVFGDFIGDPLYDFTNVNLYQDIIRGEEPDFLLPTENMLQVGEDTAGNGFGLQSAANAVPTDIIGTNRTLSPDIGAYESIILPE</sequence>
<dbReference type="Proteomes" id="UP000030140">
    <property type="component" value="Unassembled WGS sequence"/>
</dbReference>
<protein>
    <recommendedName>
        <fullName evidence="3">Right handed beta helix domain-containing protein</fullName>
    </recommendedName>
</protein>
<evidence type="ECO:0000313" key="1">
    <source>
        <dbReference type="EMBL" id="KGO06082.1"/>
    </source>
</evidence>
<dbReference type="PATRIC" id="fig|1300343.5.peg.2613"/>
<dbReference type="EMBL" id="JSAQ01000001">
    <property type="protein sequence ID" value="KGO06082.1"/>
    <property type="molecule type" value="Genomic_DNA"/>
</dbReference>
<evidence type="ECO:0008006" key="3">
    <source>
        <dbReference type="Google" id="ProtNLM"/>
    </source>
</evidence>
<reference evidence="1 2" key="1">
    <citation type="submission" date="2014-10" db="EMBL/GenBank/DDBJ databases">
        <title>Draft genome sequence of the proteorhodopsin-containing marine bacterium Dokdonia donghaensis.</title>
        <authorList>
            <person name="Gomez-Consarnau L."/>
            <person name="Gonzalez J.M."/>
            <person name="Riedel T."/>
            <person name="Jaenicke S."/>
            <person name="Wagner-Doebler I."/>
            <person name="Fuhrman J.A."/>
        </authorList>
    </citation>
    <scope>NUCLEOTIDE SEQUENCE [LARGE SCALE GENOMIC DNA]</scope>
    <source>
        <strain evidence="1 2">DSW-1</strain>
    </source>
</reference>
<dbReference type="OrthoDB" id="1111178at2"/>
<gene>
    <name evidence="1" type="ORF">NV36_04000</name>
</gene>
<dbReference type="AlphaFoldDB" id="A0A0A2GSB1"/>
<organism evidence="1 2">
    <name type="scientific">Dokdonia donghaensis DSW-1</name>
    <dbReference type="NCBI Taxonomy" id="1300343"/>
    <lineage>
        <taxon>Bacteria</taxon>
        <taxon>Pseudomonadati</taxon>
        <taxon>Bacteroidota</taxon>
        <taxon>Flavobacteriia</taxon>
        <taxon>Flavobacteriales</taxon>
        <taxon>Flavobacteriaceae</taxon>
        <taxon>Dokdonia</taxon>
    </lineage>
</organism>
<name>A0A0A2GSB1_9FLAO</name>
<dbReference type="RefSeq" id="WP_035325097.1">
    <property type="nucleotide sequence ID" value="NZ_CP015125.1"/>
</dbReference>
<dbReference type="KEGG" id="ddo:I597_2573"/>